<dbReference type="SUPFAM" id="SSF53756">
    <property type="entry name" value="UDP-Glycosyltransferase/glycogen phosphorylase"/>
    <property type="match status" value="1"/>
</dbReference>
<organism evidence="2 3">
    <name type="scientific">Niastella populi</name>
    <dbReference type="NCBI Taxonomy" id="550983"/>
    <lineage>
        <taxon>Bacteria</taxon>
        <taxon>Pseudomonadati</taxon>
        <taxon>Bacteroidota</taxon>
        <taxon>Chitinophagia</taxon>
        <taxon>Chitinophagales</taxon>
        <taxon>Chitinophagaceae</taxon>
        <taxon>Niastella</taxon>
    </lineage>
</organism>
<evidence type="ECO:0000313" key="3">
    <source>
        <dbReference type="Proteomes" id="UP000192276"/>
    </source>
</evidence>
<comment type="caution">
    <text evidence="2">The sequence shown here is derived from an EMBL/GenBank/DDBJ whole genome shotgun (WGS) entry which is preliminary data.</text>
</comment>
<sequence>MKESEIHIASLVSYKIFPPVMGGQRAIALFNKYLARHVQFTCITTRNNDPGQAEGYQLITAWSNSPLRYINPFTFFTIRKVIRRRHVTHVQLEHPYLGWLGLLLKRFTGVKLIIRSHNIEGLRWKILDKWWWKLLWHYEKFIHKQAHFNFFMQDSDRLYAIEHFNLQPHRCLTITYGIEWQTPPAIEEKRFARQILLSRHGIPYDHCILLFNGAFGYTPNLNGLERIIHDVLPSLQKKGSFKYTMLICGKDIPPPIKQLNQPHLIIAGFVEDITTYFKGADIFLNPIFEGGGIKTKLVEALGNNLNAVSTSHGAIGIDTAICNGKLQITDDTIDGFAENIIRLSTCKNDIPPAFFDHFYWDNIAKKAALFIEK</sequence>
<evidence type="ECO:0000313" key="2">
    <source>
        <dbReference type="EMBL" id="OQP57981.1"/>
    </source>
</evidence>
<proteinExistence type="predicted"/>
<dbReference type="STRING" id="550983.A4R26_23040"/>
<gene>
    <name evidence="2" type="ORF">A4R26_23040</name>
</gene>
<reference evidence="3" key="1">
    <citation type="submission" date="2016-04" db="EMBL/GenBank/DDBJ databases">
        <authorList>
            <person name="Chen L."/>
            <person name="Zhuang W."/>
            <person name="Wang G."/>
        </authorList>
    </citation>
    <scope>NUCLEOTIDE SEQUENCE [LARGE SCALE GENOMIC DNA]</scope>
    <source>
        <strain evidence="3">208</strain>
    </source>
</reference>
<dbReference type="Pfam" id="PF13439">
    <property type="entry name" value="Glyco_transf_4"/>
    <property type="match status" value="1"/>
</dbReference>
<dbReference type="OrthoDB" id="9807209at2"/>
<dbReference type="InterPro" id="IPR028098">
    <property type="entry name" value="Glyco_trans_4-like_N"/>
</dbReference>
<dbReference type="GO" id="GO:0016757">
    <property type="term" value="F:glycosyltransferase activity"/>
    <property type="evidence" value="ECO:0007669"/>
    <property type="project" value="UniProtKB-ARBA"/>
</dbReference>
<protein>
    <recommendedName>
        <fullName evidence="1">Glycosyltransferase subfamily 4-like N-terminal domain-containing protein</fullName>
    </recommendedName>
</protein>
<feature type="domain" description="Glycosyltransferase subfamily 4-like N-terminal" evidence="1">
    <location>
        <begin position="22"/>
        <end position="178"/>
    </location>
</feature>
<evidence type="ECO:0000259" key="1">
    <source>
        <dbReference type="Pfam" id="PF13439"/>
    </source>
</evidence>
<dbReference type="Proteomes" id="UP000192276">
    <property type="component" value="Unassembled WGS sequence"/>
</dbReference>
<dbReference type="AlphaFoldDB" id="A0A1V9FI78"/>
<name>A0A1V9FI78_9BACT</name>
<keyword evidence="3" id="KW-1185">Reference proteome</keyword>
<dbReference type="EMBL" id="LWBP01000189">
    <property type="protein sequence ID" value="OQP57981.1"/>
    <property type="molecule type" value="Genomic_DNA"/>
</dbReference>
<dbReference type="RefSeq" id="WP_081166439.1">
    <property type="nucleotide sequence ID" value="NZ_LWBP01000189.1"/>
</dbReference>
<dbReference type="Pfam" id="PF13692">
    <property type="entry name" value="Glyco_trans_1_4"/>
    <property type="match status" value="1"/>
</dbReference>
<dbReference type="Gene3D" id="3.40.50.2000">
    <property type="entry name" value="Glycogen Phosphorylase B"/>
    <property type="match status" value="2"/>
</dbReference>
<accession>A0A1V9FI78</accession>